<organism evidence="1 2">
    <name type="scientific">Sedimentibacter hydroxybenzoicus DSM 7310</name>
    <dbReference type="NCBI Taxonomy" id="1123245"/>
    <lineage>
        <taxon>Bacteria</taxon>
        <taxon>Bacillati</taxon>
        <taxon>Bacillota</taxon>
        <taxon>Tissierellia</taxon>
        <taxon>Sedimentibacter</taxon>
    </lineage>
</organism>
<dbReference type="AlphaFoldDB" id="A0A974BK37"/>
<proteinExistence type="predicted"/>
<gene>
    <name evidence="1" type="ORF">HZF24_09270</name>
</gene>
<protein>
    <submittedName>
        <fullName evidence="1">Uncharacterized protein</fullName>
    </submittedName>
</protein>
<dbReference type="Gene3D" id="3.40.50.1820">
    <property type="entry name" value="alpha/beta hydrolase"/>
    <property type="match status" value="1"/>
</dbReference>
<keyword evidence="2" id="KW-1185">Reference proteome</keyword>
<dbReference type="RefSeq" id="WP_179238030.1">
    <property type="nucleotide sequence ID" value="NZ_JACBNQ010000009.1"/>
</dbReference>
<dbReference type="Proteomes" id="UP000611629">
    <property type="component" value="Unassembled WGS sequence"/>
</dbReference>
<comment type="caution">
    <text evidence="1">The sequence shown here is derived from an EMBL/GenBank/DDBJ whole genome shotgun (WGS) entry which is preliminary data.</text>
</comment>
<name>A0A974BK37_SEDHY</name>
<evidence type="ECO:0000313" key="2">
    <source>
        <dbReference type="Proteomes" id="UP000611629"/>
    </source>
</evidence>
<dbReference type="InterPro" id="IPR029058">
    <property type="entry name" value="AB_hydrolase_fold"/>
</dbReference>
<dbReference type="EMBL" id="JACBNQ010000009">
    <property type="protein sequence ID" value="NYB74321.1"/>
    <property type="molecule type" value="Genomic_DNA"/>
</dbReference>
<sequence>MEKSYENMIKLIGLESVSDKIDYEILETSQCNGYKRELIQYFVHGRKNLAFLLIPDKEGKCPAILINHQHNRERNLGKSEGGHALTSEKFDYIIDWIIKAAK</sequence>
<reference evidence="1" key="1">
    <citation type="submission" date="2020-07" db="EMBL/GenBank/DDBJ databases">
        <title>Genomic analysis of a strain of Sedimentibacter Hydroxybenzoicus DSM7310.</title>
        <authorList>
            <person name="Ma S."/>
        </authorList>
    </citation>
    <scope>NUCLEOTIDE SEQUENCE</scope>
    <source>
        <strain evidence="1">DSM 7310</strain>
    </source>
</reference>
<accession>A0A974BK37</accession>
<evidence type="ECO:0000313" key="1">
    <source>
        <dbReference type="EMBL" id="NYB74321.1"/>
    </source>
</evidence>